<keyword evidence="1 3" id="KW-0479">Metal-binding</keyword>
<dbReference type="Pfam" id="PF13920">
    <property type="entry name" value="zf-C3HC4_3"/>
    <property type="match status" value="1"/>
</dbReference>
<evidence type="ECO:0000256" key="4">
    <source>
        <dbReference type="SAM" id="Phobius"/>
    </source>
</evidence>
<dbReference type="GO" id="GO:0016567">
    <property type="term" value="P:protein ubiquitination"/>
    <property type="evidence" value="ECO:0007669"/>
    <property type="project" value="TreeGrafter"/>
</dbReference>
<dbReference type="RefSeq" id="XP_034098532.2">
    <property type="nucleotide sequence ID" value="XM_034242641.2"/>
</dbReference>
<dbReference type="PROSITE" id="PS50089">
    <property type="entry name" value="ZF_RING_2"/>
    <property type="match status" value="1"/>
</dbReference>
<dbReference type="InterPro" id="IPR013083">
    <property type="entry name" value="Znf_RING/FYVE/PHD"/>
</dbReference>
<protein>
    <submittedName>
        <fullName evidence="7">Uncharacterized protein LOC117564037</fullName>
    </submittedName>
</protein>
<organism evidence="6 7">
    <name type="scientific">Drosophila albomicans</name>
    <name type="common">Fruit fly</name>
    <dbReference type="NCBI Taxonomy" id="7291"/>
    <lineage>
        <taxon>Eukaryota</taxon>
        <taxon>Metazoa</taxon>
        <taxon>Ecdysozoa</taxon>
        <taxon>Arthropoda</taxon>
        <taxon>Hexapoda</taxon>
        <taxon>Insecta</taxon>
        <taxon>Pterygota</taxon>
        <taxon>Neoptera</taxon>
        <taxon>Endopterygota</taxon>
        <taxon>Diptera</taxon>
        <taxon>Brachycera</taxon>
        <taxon>Muscomorpha</taxon>
        <taxon>Ephydroidea</taxon>
        <taxon>Drosophilidae</taxon>
        <taxon>Drosophila</taxon>
    </lineage>
</organism>
<gene>
    <name evidence="7" type="primary">LOC117564037</name>
</gene>
<keyword evidence="4" id="KW-1133">Transmembrane helix</keyword>
<sequence>MFGLLSIIASAIDAALLQPIAATIETIAAAVYYFFAVSWLIGYCLVQTAGFIWKLLCDGFQLATIVGIECRLYYVELRNVICDVYDYIYHGTGDGIQLADNISRGIGLFVSNLLIGLGNLTLWLLMLVPYTVLALLDYVILLLEHLGHYLLGIGTYILLNIFRLSIGIAVLLVLYMFRRYVYLCVLMLFYKLHSQLSQTWQWAWMFLERKCSWLLHKFEVNEATHTASSRSDCCVVCIERKRNIVLLPCRHLCLCKECSQQLHRYEGGNRCPMCRDYVESVLPIYS</sequence>
<evidence type="ECO:0000313" key="6">
    <source>
        <dbReference type="Proteomes" id="UP000515160"/>
    </source>
</evidence>
<reference evidence="7" key="1">
    <citation type="submission" date="2025-08" db="UniProtKB">
        <authorList>
            <consortium name="RefSeq"/>
        </authorList>
    </citation>
    <scope>IDENTIFICATION</scope>
    <source>
        <strain evidence="7">15112-1751.03</strain>
        <tissue evidence="7">Whole Adult</tissue>
    </source>
</reference>
<keyword evidence="1 3" id="KW-0863">Zinc-finger</keyword>
<dbReference type="SMART" id="SM00184">
    <property type="entry name" value="RING"/>
    <property type="match status" value="1"/>
</dbReference>
<keyword evidence="2" id="KW-0862">Zinc</keyword>
<feature type="transmembrane region" description="Helical" evidence="4">
    <location>
        <begin position="122"/>
        <end position="143"/>
    </location>
</feature>
<accession>A0A6P8XHV2</accession>
<dbReference type="SUPFAM" id="SSF57850">
    <property type="entry name" value="RING/U-box"/>
    <property type="match status" value="1"/>
</dbReference>
<keyword evidence="4" id="KW-0812">Transmembrane</keyword>
<feature type="transmembrane region" description="Helical" evidence="4">
    <location>
        <begin position="27"/>
        <end position="46"/>
    </location>
</feature>
<proteinExistence type="predicted"/>
<dbReference type="GeneID" id="117564037"/>
<feature type="transmembrane region" description="Helical" evidence="4">
    <location>
        <begin position="149"/>
        <end position="177"/>
    </location>
</feature>
<dbReference type="Proteomes" id="UP000515160">
    <property type="component" value="Chromosome 2L"/>
</dbReference>
<dbReference type="PANTHER" id="PTHR22696">
    <property type="entry name" value="E3 UBIQUITIN-PROTEIN LIGASE RNF26"/>
    <property type="match status" value="1"/>
</dbReference>
<feature type="domain" description="RING-type" evidence="5">
    <location>
        <begin position="234"/>
        <end position="275"/>
    </location>
</feature>
<dbReference type="InterPro" id="IPR001841">
    <property type="entry name" value="Znf_RING"/>
</dbReference>
<keyword evidence="6" id="KW-1185">Reference proteome</keyword>
<dbReference type="PANTHER" id="PTHR22696:SF1">
    <property type="entry name" value="E3 UBIQUITIN-PROTEIN LIGASE RNF26"/>
    <property type="match status" value="1"/>
</dbReference>
<evidence type="ECO:0000256" key="1">
    <source>
        <dbReference type="ARBA" id="ARBA00022771"/>
    </source>
</evidence>
<dbReference type="AlphaFoldDB" id="A0A6P8XHV2"/>
<name>A0A6P8XHV2_DROAB</name>
<dbReference type="CDD" id="cd16649">
    <property type="entry name" value="mRING-HC-C3HC5_CGRF1-like"/>
    <property type="match status" value="1"/>
</dbReference>
<evidence type="ECO:0000313" key="7">
    <source>
        <dbReference type="RefSeq" id="XP_034098532.2"/>
    </source>
</evidence>
<evidence type="ECO:0000256" key="3">
    <source>
        <dbReference type="PROSITE-ProRule" id="PRU00175"/>
    </source>
</evidence>
<evidence type="ECO:0000256" key="2">
    <source>
        <dbReference type="ARBA" id="ARBA00022833"/>
    </source>
</evidence>
<dbReference type="OrthoDB" id="1711136at2759"/>
<keyword evidence="4" id="KW-0472">Membrane</keyword>
<dbReference type="GO" id="GO:0061630">
    <property type="term" value="F:ubiquitin protein ligase activity"/>
    <property type="evidence" value="ECO:0007669"/>
    <property type="project" value="TreeGrafter"/>
</dbReference>
<dbReference type="GO" id="GO:0006511">
    <property type="term" value="P:ubiquitin-dependent protein catabolic process"/>
    <property type="evidence" value="ECO:0007669"/>
    <property type="project" value="TreeGrafter"/>
</dbReference>
<evidence type="ECO:0000259" key="5">
    <source>
        <dbReference type="PROSITE" id="PS50089"/>
    </source>
</evidence>
<dbReference type="Gene3D" id="3.30.40.10">
    <property type="entry name" value="Zinc/RING finger domain, C3HC4 (zinc finger)"/>
    <property type="match status" value="1"/>
</dbReference>
<dbReference type="GO" id="GO:0008270">
    <property type="term" value="F:zinc ion binding"/>
    <property type="evidence" value="ECO:0007669"/>
    <property type="project" value="UniProtKB-KW"/>
</dbReference>